<name>A0A940MCC7_9ACTN</name>
<dbReference type="PROSITE" id="PS51462">
    <property type="entry name" value="NUDIX"/>
    <property type="match status" value="1"/>
</dbReference>
<keyword evidence="2" id="KW-0808">Transferase</keyword>
<dbReference type="CDD" id="cd02440">
    <property type="entry name" value="AdoMet_MTases"/>
    <property type="match status" value="1"/>
</dbReference>
<dbReference type="SUPFAM" id="SSF55811">
    <property type="entry name" value="Nudix"/>
    <property type="match status" value="1"/>
</dbReference>
<dbReference type="AlphaFoldDB" id="A0A940MCC7"/>
<evidence type="ECO:0000256" key="3">
    <source>
        <dbReference type="ARBA" id="ARBA00022691"/>
    </source>
</evidence>
<dbReference type="InterPro" id="IPR015797">
    <property type="entry name" value="NUDIX_hydrolase-like_dom_sf"/>
</dbReference>
<sequence length="371" mass="39802">MTTTDWDAAAATFDDEPDHGLKRPEVRAAWAARLADWLPAKASAVLDLGCGTGSLALFAAESGHHVTAVDLSPRMTERARTKLAGTDAEVLLGDAAEPPVGARRFDVVLVRHVLWALPDPDAVLRHWVSLLRPGGRLVLVEGVWHGAGLPHERVVEALAPLVERVQHVPLSADSALWGKEVDDDRYAVLGGAASTGRHAEIVDVHLILRRGDEVLLARRSGTGYADGLLHAPSGHVEDGEDVRAALLRETWEEIGVRLAPEDVRAALVMQHRGPGGAPRTGWFFEAEYGAGIAPDTEPRNREPDKCAGLSWHPLADLPGDMVAYCAAGLAAYRAGERFVLHWHEDGDTIAYAPDGPSRAVALPLSRLPGRG</sequence>
<dbReference type="Pfam" id="PF00293">
    <property type="entry name" value="NUDIX"/>
    <property type="match status" value="1"/>
</dbReference>
<dbReference type="PANTHER" id="PTHR43464:SF19">
    <property type="entry name" value="UBIQUINONE BIOSYNTHESIS O-METHYLTRANSFERASE, MITOCHONDRIAL"/>
    <property type="match status" value="1"/>
</dbReference>
<protein>
    <submittedName>
        <fullName evidence="6">Methyltransferase domain-containing protein</fullName>
    </submittedName>
</protein>
<dbReference type="Gene3D" id="3.90.79.10">
    <property type="entry name" value="Nucleoside Triphosphate Pyrophosphohydrolase"/>
    <property type="match status" value="1"/>
</dbReference>
<dbReference type="GO" id="GO:0032259">
    <property type="term" value="P:methylation"/>
    <property type="evidence" value="ECO:0007669"/>
    <property type="project" value="UniProtKB-KW"/>
</dbReference>
<dbReference type="GO" id="GO:0008757">
    <property type="term" value="F:S-adenosylmethionine-dependent methyltransferase activity"/>
    <property type="evidence" value="ECO:0007669"/>
    <property type="project" value="InterPro"/>
</dbReference>
<evidence type="ECO:0000313" key="7">
    <source>
        <dbReference type="Proteomes" id="UP000670475"/>
    </source>
</evidence>
<dbReference type="RefSeq" id="WP_209339547.1">
    <property type="nucleotide sequence ID" value="NZ_JAGIQL010000028.1"/>
</dbReference>
<dbReference type="PROSITE" id="PS00893">
    <property type="entry name" value="NUDIX_BOX"/>
    <property type="match status" value="1"/>
</dbReference>
<comment type="caution">
    <text evidence="6">The sequence shown here is derived from an EMBL/GenBank/DDBJ whole genome shotgun (WGS) entry which is preliminary data.</text>
</comment>
<dbReference type="SUPFAM" id="SSF53335">
    <property type="entry name" value="S-adenosyl-L-methionine-dependent methyltransferases"/>
    <property type="match status" value="1"/>
</dbReference>
<gene>
    <name evidence="6" type="ORF">JFN87_09745</name>
</gene>
<evidence type="ECO:0000256" key="1">
    <source>
        <dbReference type="ARBA" id="ARBA00022603"/>
    </source>
</evidence>
<dbReference type="PANTHER" id="PTHR43464">
    <property type="entry name" value="METHYLTRANSFERASE"/>
    <property type="match status" value="1"/>
</dbReference>
<keyword evidence="3" id="KW-0949">S-adenosyl-L-methionine</keyword>
<proteinExistence type="predicted"/>
<dbReference type="Gene3D" id="3.40.50.150">
    <property type="entry name" value="Vaccinia Virus protein VP39"/>
    <property type="match status" value="1"/>
</dbReference>
<dbReference type="InterPro" id="IPR000086">
    <property type="entry name" value="NUDIX_hydrolase_dom"/>
</dbReference>
<dbReference type="InterPro" id="IPR020084">
    <property type="entry name" value="NUDIX_hydrolase_CS"/>
</dbReference>
<keyword evidence="7" id="KW-1185">Reference proteome</keyword>
<feature type="domain" description="Nudix hydrolase" evidence="5">
    <location>
        <begin position="199"/>
        <end position="338"/>
    </location>
</feature>
<dbReference type="Proteomes" id="UP000670475">
    <property type="component" value="Unassembled WGS sequence"/>
</dbReference>
<organism evidence="6 7">
    <name type="scientific">Streptomyces montanisoli</name>
    <dbReference type="NCBI Taxonomy" id="2798581"/>
    <lineage>
        <taxon>Bacteria</taxon>
        <taxon>Bacillati</taxon>
        <taxon>Actinomycetota</taxon>
        <taxon>Actinomycetes</taxon>
        <taxon>Kitasatosporales</taxon>
        <taxon>Streptomycetaceae</taxon>
        <taxon>Streptomyces</taxon>
    </lineage>
</organism>
<dbReference type="InterPro" id="IPR029063">
    <property type="entry name" value="SAM-dependent_MTases_sf"/>
</dbReference>
<evidence type="ECO:0000256" key="4">
    <source>
        <dbReference type="ARBA" id="ARBA00022801"/>
    </source>
</evidence>
<accession>A0A940MCC7</accession>
<evidence type="ECO:0000259" key="5">
    <source>
        <dbReference type="PROSITE" id="PS51462"/>
    </source>
</evidence>
<evidence type="ECO:0000313" key="6">
    <source>
        <dbReference type="EMBL" id="MBP0457781.1"/>
    </source>
</evidence>
<dbReference type="EMBL" id="JAGIQL010000028">
    <property type="protein sequence ID" value="MBP0457781.1"/>
    <property type="molecule type" value="Genomic_DNA"/>
</dbReference>
<dbReference type="GO" id="GO:0016787">
    <property type="term" value="F:hydrolase activity"/>
    <property type="evidence" value="ECO:0007669"/>
    <property type="project" value="UniProtKB-KW"/>
</dbReference>
<evidence type="ECO:0000256" key="2">
    <source>
        <dbReference type="ARBA" id="ARBA00022679"/>
    </source>
</evidence>
<dbReference type="CDD" id="cd04683">
    <property type="entry name" value="NUDIX_Hydrolase"/>
    <property type="match status" value="1"/>
</dbReference>
<dbReference type="Pfam" id="PF08241">
    <property type="entry name" value="Methyltransf_11"/>
    <property type="match status" value="1"/>
</dbReference>
<keyword evidence="4" id="KW-0378">Hydrolase</keyword>
<reference evidence="6" key="1">
    <citation type="submission" date="2021-03" db="EMBL/GenBank/DDBJ databases">
        <title>Whole genome sequence of Streptomyces bomunensis MMS17-BM035.</title>
        <authorList>
            <person name="Lee J.H."/>
        </authorList>
    </citation>
    <scope>NUCLEOTIDE SEQUENCE</scope>
    <source>
        <strain evidence="6">MMS17-BM035</strain>
    </source>
</reference>
<dbReference type="InterPro" id="IPR013216">
    <property type="entry name" value="Methyltransf_11"/>
</dbReference>
<keyword evidence="1 6" id="KW-0489">Methyltransferase</keyword>